<dbReference type="PANTHER" id="PTHR13268:SF7">
    <property type="entry name" value="AUTOPHAGY-RELATED PROTEIN 18F"/>
    <property type="match status" value="1"/>
</dbReference>
<name>S8EEE1_9LAMI</name>
<dbReference type="InterPro" id="IPR001680">
    <property type="entry name" value="WD40_rpt"/>
</dbReference>
<dbReference type="Proteomes" id="UP000015453">
    <property type="component" value="Unassembled WGS sequence"/>
</dbReference>
<accession>S8EEE1</accession>
<comment type="subcellular location">
    <subcellularLocation>
        <location evidence="1">Preautophagosomal structure</location>
    </subcellularLocation>
</comment>
<dbReference type="EMBL" id="AUSU01001483">
    <property type="protein sequence ID" value="EPS70907.1"/>
    <property type="molecule type" value="Genomic_DNA"/>
</dbReference>
<dbReference type="Pfam" id="PF12490">
    <property type="entry name" value="BCAS3"/>
    <property type="match status" value="1"/>
</dbReference>
<evidence type="ECO:0000259" key="3">
    <source>
        <dbReference type="Pfam" id="PF21034"/>
    </source>
</evidence>
<dbReference type="PANTHER" id="PTHR13268">
    <property type="entry name" value="BREAST CARCINOMA AMPLIFIED SEQUENCE 3"/>
    <property type="match status" value="1"/>
</dbReference>
<protein>
    <submittedName>
        <fullName evidence="4">Uncharacterized protein</fullName>
    </submittedName>
</protein>
<gene>
    <name evidence="4" type="ORF">M569_03850</name>
</gene>
<dbReference type="InterPro" id="IPR045142">
    <property type="entry name" value="BCAS3-like"/>
</dbReference>
<dbReference type="GO" id="GO:0042594">
    <property type="term" value="P:response to starvation"/>
    <property type="evidence" value="ECO:0007669"/>
    <property type="project" value="TreeGrafter"/>
</dbReference>
<feature type="non-terminal residue" evidence="4">
    <location>
        <position position="1"/>
    </location>
</feature>
<dbReference type="InterPro" id="IPR048382">
    <property type="entry name" value="BCAS3_WD40"/>
</dbReference>
<evidence type="ECO:0000313" key="4">
    <source>
        <dbReference type="EMBL" id="EPS70907.1"/>
    </source>
</evidence>
<feature type="domain" description="BCAS3 WD40" evidence="3">
    <location>
        <begin position="72"/>
        <end position="468"/>
    </location>
</feature>
<evidence type="ECO:0000313" key="5">
    <source>
        <dbReference type="Proteomes" id="UP000015453"/>
    </source>
</evidence>
<organism evidence="4 5">
    <name type="scientific">Genlisea aurea</name>
    <dbReference type="NCBI Taxonomy" id="192259"/>
    <lineage>
        <taxon>Eukaryota</taxon>
        <taxon>Viridiplantae</taxon>
        <taxon>Streptophyta</taxon>
        <taxon>Embryophyta</taxon>
        <taxon>Tracheophyta</taxon>
        <taxon>Spermatophyta</taxon>
        <taxon>Magnoliopsida</taxon>
        <taxon>eudicotyledons</taxon>
        <taxon>Gunneridae</taxon>
        <taxon>Pentapetalae</taxon>
        <taxon>asterids</taxon>
        <taxon>lamiids</taxon>
        <taxon>Lamiales</taxon>
        <taxon>Lentibulariaceae</taxon>
        <taxon>Genlisea</taxon>
    </lineage>
</organism>
<evidence type="ECO:0000259" key="2">
    <source>
        <dbReference type="Pfam" id="PF12490"/>
    </source>
</evidence>
<feature type="domain" description="BCAS3" evidence="2">
    <location>
        <begin position="565"/>
        <end position="691"/>
    </location>
</feature>
<dbReference type="InterPro" id="IPR015943">
    <property type="entry name" value="WD40/YVTN_repeat-like_dom_sf"/>
</dbReference>
<proteinExistence type="predicted"/>
<evidence type="ECO:0000256" key="1">
    <source>
        <dbReference type="ARBA" id="ARBA00004329"/>
    </source>
</evidence>
<feature type="non-terminal residue" evidence="4">
    <location>
        <position position="701"/>
    </location>
</feature>
<dbReference type="AlphaFoldDB" id="S8EEE1"/>
<reference evidence="4 5" key="1">
    <citation type="journal article" date="2013" name="BMC Genomics">
        <title>The miniature genome of a carnivorous plant Genlisea aurea contains a low number of genes and short non-coding sequences.</title>
        <authorList>
            <person name="Leushkin E.V."/>
            <person name="Sutormin R.A."/>
            <person name="Nabieva E.R."/>
            <person name="Penin A.A."/>
            <person name="Kondrashov A.S."/>
            <person name="Logacheva M.D."/>
        </authorList>
    </citation>
    <scope>NUCLEOTIDE SEQUENCE [LARGE SCALE GENOMIC DNA]</scope>
</reference>
<dbReference type="InterPro" id="IPR022175">
    <property type="entry name" value="BCAS3_dom"/>
</dbReference>
<dbReference type="GO" id="GO:0000407">
    <property type="term" value="C:phagophore assembly site"/>
    <property type="evidence" value="ECO:0007669"/>
    <property type="project" value="UniProtKB-SubCell"/>
</dbReference>
<dbReference type="Pfam" id="PF21034">
    <property type="entry name" value="BCAS3_WD40"/>
    <property type="match status" value="1"/>
</dbReference>
<comment type="caution">
    <text evidence="4">The sequence shown here is derived from an EMBL/GenBank/DDBJ whole genome shotgun (WGS) entry which is preliminary data.</text>
</comment>
<dbReference type="SMART" id="SM00320">
    <property type="entry name" value="WD40"/>
    <property type="match status" value="2"/>
</dbReference>
<keyword evidence="5" id="KW-1185">Reference proteome</keyword>
<sequence>VVSRSSRGSNGLIPHSFKALSRIVSSGASTVASTVRSAASAIVERDAEANNDQVTWAGFDKLELERGVERQVLLLGFNHGFQVWDAEIADNVRNLASRHDGLVSFMQMQPKPLTSALSEDKFAHVRPLLIICADGTTSSDDKRSQCGALIPRNGSPQQYNGSISMPTAVWFYSLKSQSYVHVLRFRSAVHLVRCSSRVVCVMQSDQVHCLNPASLEKEYSVITNPVTPGYNGYGNIGVGPLALGPRWMAYSGNLVATSDSGRVTPQHLTPSCSSPAAAANGSLVAHYAKESSKQLAAGIVSLGDLGYKKLSRYYSDLLPDGKNGQSGNAASKMQSVFNGYPTDVESIGVVIVRDIVNKTMLAQFRAHKSPISSLCFDPSGTLLVTASVQGHNINVFRISPGDSSSGHSYAHLYRLQRGFTNALIQDISFSIDSQWIMVSSSRGTSHLFAISPFGGTSGMPITLSPVSRIRNGSSSNGWKNTVTSVAATGRFGSSFSGAIASAFHKCKGGSDMESWKKNYYLLVFSPAGCMIQYALRFLSAFDGNSPTSPAMSIAGCDSSTSNCCDVRLMVEAIQKWNICQKQNRKDLCNNNMDVYGENGVSDCNKVYPESMKCESFGEKMTDEKYHMYISEAELQMHQNTNPLWLRSEIYYQLMLADPFDVEEASVGGEIEVEKLPIHKLEARSKDLIPVYNYVQTPLFQQ</sequence>
<dbReference type="InterPro" id="IPR036322">
    <property type="entry name" value="WD40_repeat_dom_sf"/>
</dbReference>
<dbReference type="GO" id="GO:0006914">
    <property type="term" value="P:autophagy"/>
    <property type="evidence" value="ECO:0007669"/>
    <property type="project" value="InterPro"/>
</dbReference>
<dbReference type="Gene3D" id="2.130.10.10">
    <property type="entry name" value="YVTN repeat-like/Quinoprotein amine dehydrogenase"/>
    <property type="match status" value="1"/>
</dbReference>
<dbReference type="OrthoDB" id="25778at2759"/>
<dbReference type="SUPFAM" id="SSF50978">
    <property type="entry name" value="WD40 repeat-like"/>
    <property type="match status" value="1"/>
</dbReference>